<dbReference type="OrthoDB" id="10457649at2759"/>
<dbReference type="EMBL" id="CAJFCW020000006">
    <property type="protein sequence ID" value="CAG9124861.1"/>
    <property type="molecule type" value="Genomic_DNA"/>
</dbReference>
<dbReference type="AlphaFoldDB" id="A0A811LKQ1"/>
<dbReference type="Proteomes" id="UP000783686">
    <property type="component" value="Unassembled WGS sequence"/>
</dbReference>
<organism evidence="2 3">
    <name type="scientific">Bursaphelenchus okinawaensis</name>
    <dbReference type="NCBI Taxonomy" id="465554"/>
    <lineage>
        <taxon>Eukaryota</taxon>
        <taxon>Metazoa</taxon>
        <taxon>Ecdysozoa</taxon>
        <taxon>Nematoda</taxon>
        <taxon>Chromadorea</taxon>
        <taxon>Rhabditida</taxon>
        <taxon>Tylenchina</taxon>
        <taxon>Tylenchomorpha</taxon>
        <taxon>Aphelenchoidea</taxon>
        <taxon>Aphelenchoididae</taxon>
        <taxon>Bursaphelenchus</taxon>
    </lineage>
</organism>
<evidence type="ECO:0000313" key="2">
    <source>
        <dbReference type="EMBL" id="CAD5228688.1"/>
    </source>
</evidence>
<feature type="chain" id="PRO_5035595645" evidence="1">
    <location>
        <begin position="22"/>
        <end position="122"/>
    </location>
</feature>
<dbReference type="Proteomes" id="UP000614601">
    <property type="component" value="Unassembled WGS sequence"/>
</dbReference>
<accession>A0A811LKQ1</accession>
<evidence type="ECO:0000313" key="3">
    <source>
        <dbReference type="Proteomes" id="UP000614601"/>
    </source>
</evidence>
<reference evidence="2" key="1">
    <citation type="submission" date="2020-09" db="EMBL/GenBank/DDBJ databases">
        <authorList>
            <person name="Kikuchi T."/>
        </authorList>
    </citation>
    <scope>NUCLEOTIDE SEQUENCE</scope>
    <source>
        <strain evidence="2">SH1</strain>
    </source>
</reference>
<comment type="caution">
    <text evidence="2">The sequence shown here is derived from an EMBL/GenBank/DDBJ whole genome shotgun (WGS) entry which is preliminary data.</text>
</comment>
<evidence type="ECO:0000256" key="1">
    <source>
        <dbReference type="SAM" id="SignalP"/>
    </source>
</evidence>
<protein>
    <submittedName>
        <fullName evidence="2">Uncharacterized protein</fullName>
    </submittedName>
</protein>
<gene>
    <name evidence="2" type="ORF">BOKJ2_LOCUS12803</name>
</gene>
<proteinExistence type="predicted"/>
<sequence length="122" mass="14127">MQRCILSLLSLLLFYIASTAARSVDPREFLLAQHLFPRSREVAALSRRSIDTSELEDVEEDEETVLKLRPITRSMMLNDSPMSPAHRERLMRLNRPYPSMKAPSLMDRNFGQAMKSILLRIH</sequence>
<keyword evidence="3" id="KW-1185">Reference proteome</keyword>
<name>A0A811LKQ1_9BILA</name>
<feature type="signal peptide" evidence="1">
    <location>
        <begin position="1"/>
        <end position="21"/>
    </location>
</feature>
<keyword evidence="1" id="KW-0732">Signal</keyword>
<dbReference type="EMBL" id="CAJFDH010000006">
    <property type="protein sequence ID" value="CAD5228688.1"/>
    <property type="molecule type" value="Genomic_DNA"/>
</dbReference>